<evidence type="ECO:0000256" key="8">
    <source>
        <dbReference type="ARBA" id="ARBA00022827"/>
    </source>
</evidence>
<dbReference type="EMBL" id="NOII01000002">
    <property type="protein sequence ID" value="OYD58054.1"/>
    <property type="molecule type" value="Genomic_DNA"/>
</dbReference>
<evidence type="ECO:0000256" key="10">
    <source>
        <dbReference type="ARBA" id="ARBA00048305"/>
    </source>
</evidence>
<dbReference type="PANTHER" id="PTHR42716">
    <property type="entry name" value="L-ASPARTATE OXIDASE"/>
    <property type="match status" value="1"/>
</dbReference>
<evidence type="ECO:0000256" key="1">
    <source>
        <dbReference type="ARBA" id="ARBA00001974"/>
    </source>
</evidence>
<keyword evidence="8 12" id="KW-0274">FAD</keyword>
<dbReference type="SUPFAM" id="SSF56425">
    <property type="entry name" value="Succinate dehydrogenase/fumarate reductase flavoprotein, catalytic domain"/>
    <property type="match status" value="1"/>
</dbReference>
<dbReference type="GO" id="GO:0005737">
    <property type="term" value="C:cytoplasm"/>
    <property type="evidence" value="ECO:0007669"/>
    <property type="project" value="UniProtKB-SubCell"/>
</dbReference>
<dbReference type="Gene3D" id="3.50.50.60">
    <property type="entry name" value="FAD/NAD(P)-binding domain"/>
    <property type="match status" value="1"/>
</dbReference>
<dbReference type="InterPro" id="IPR005288">
    <property type="entry name" value="NadB"/>
</dbReference>
<dbReference type="GO" id="GO:0034628">
    <property type="term" value="P:'de novo' NAD+ biosynthetic process from L-aspartate"/>
    <property type="evidence" value="ECO:0007669"/>
    <property type="project" value="TreeGrafter"/>
</dbReference>
<evidence type="ECO:0000259" key="13">
    <source>
        <dbReference type="Pfam" id="PF00890"/>
    </source>
</evidence>
<dbReference type="AlphaFoldDB" id="A0A235FAN0"/>
<dbReference type="SUPFAM" id="SSF46977">
    <property type="entry name" value="Succinate dehydrogenase/fumarate reductase flavoprotein C-terminal domain"/>
    <property type="match status" value="1"/>
</dbReference>
<dbReference type="FunFam" id="3.90.700.10:FF:000002">
    <property type="entry name" value="L-aspartate oxidase"/>
    <property type="match status" value="1"/>
</dbReference>
<evidence type="ECO:0000256" key="12">
    <source>
        <dbReference type="RuleBase" id="RU362049"/>
    </source>
</evidence>
<comment type="cofactor">
    <cofactor evidence="1 12">
        <name>FAD</name>
        <dbReference type="ChEBI" id="CHEBI:57692"/>
    </cofactor>
</comment>
<dbReference type="GO" id="GO:0008734">
    <property type="term" value="F:L-aspartate oxidase activity"/>
    <property type="evidence" value="ECO:0007669"/>
    <property type="project" value="UniProtKB-UniRule"/>
</dbReference>
<gene>
    <name evidence="15" type="primary">nadB</name>
    <name evidence="15" type="ORF">CGZ90_09215</name>
</gene>
<feature type="domain" description="Fumarate reductase/succinate dehydrogenase flavoprotein-like C-terminal" evidence="14">
    <location>
        <begin position="466"/>
        <end position="498"/>
    </location>
</feature>
<dbReference type="PANTHER" id="PTHR42716:SF2">
    <property type="entry name" value="L-ASPARTATE OXIDASE, CHLOROPLASTIC"/>
    <property type="match status" value="1"/>
</dbReference>
<dbReference type="RefSeq" id="WP_094252096.1">
    <property type="nucleotide sequence ID" value="NZ_JBHLXL010000001.1"/>
</dbReference>
<dbReference type="InterPro" id="IPR037099">
    <property type="entry name" value="Fum_R/Succ_DH_flav-like_C_sf"/>
</dbReference>
<dbReference type="InterPro" id="IPR027477">
    <property type="entry name" value="Succ_DH/fumarate_Rdtase_cat_sf"/>
</dbReference>
<comment type="function">
    <text evidence="12">Catalyzes the oxidation of L-aspartate to iminoaspartate.</text>
</comment>
<comment type="subcellular location">
    <subcellularLocation>
        <location evidence="12">Cytoplasm</location>
    </subcellularLocation>
</comment>
<evidence type="ECO:0000256" key="5">
    <source>
        <dbReference type="ARBA" id="ARBA00021901"/>
    </source>
</evidence>
<evidence type="ECO:0000256" key="6">
    <source>
        <dbReference type="ARBA" id="ARBA00022630"/>
    </source>
</evidence>
<dbReference type="GO" id="GO:0033765">
    <property type="term" value="F:steroid dehydrogenase activity, acting on the CH-CH group of donors"/>
    <property type="evidence" value="ECO:0007669"/>
    <property type="project" value="UniProtKB-ARBA"/>
</dbReference>
<keyword evidence="9 12" id="KW-0560">Oxidoreductase</keyword>
<evidence type="ECO:0000256" key="9">
    <source>
        <dbReference type="ARBA" id="ARBA00023002"/>
    </source>
</evidence>
<dbReference type="Pfam" id="PF00890">
    <property type="entry name" value="FAD_binding_2"/>
    <property type="match status" value="1"/>
</dbReference>
<evidence type="ECO:0000259" key="14">
    <source>
        <dbReference type="Pfam" id="PF02910"/>
    </source>
</evidence>
<dbReference type="SUPFAM" id="SSF51905">
    <property type="entry name" value="FAD/NAD(P)-binding domain"/>
    <property type="match status" value="1"/>
</dbReference>
<evidence type="ECO:0000256" key="2">
    <source>
        <dbReference type="ARBA" id="ARBA00004950"/>
    </source>
</evidence>
<dbReference type="Gene3D" id="1.20.58.100">
    <property type="entry name" value="Fumarate reductase/succinate dehydrogenase flavoprotein-like, C-terminal domain"/>
    <property type="match status" value="1"/>
</dbReference>
<accession>A0A235FAN0</accession>
<protein>
    <recommendedName>
        <fullName evidence="5 11">L-aspartate oxidase</fullName>
        <ecNumber evidence="4 11">1.4.3.16</ecNumber>
    </recommendedName>
</protein>
<proteinExistence type="inferred from homology"/>
<keyword evidence="16" id="KW-1185">Reference proteome</keyword>
<evidence type="ECO:0000256" key="3">
    <source>
        <dbReference type="ARBA" id="ARBA00008562"/>
    </source>
</evidence>
<name>A0A235FAN0_9BACL</name>
<reference evidence="15 16" key="1">
    <citation type="submission" date="2017-07" db="EMBL/GenBank/DDBJ databases">
        <title>Fictibacillus sp. nov. GDSW-R2A3 Genome sequencing and assembly.</title>
        <authorList>
            <person name="Mayilraj S."/>
        </authorList>
    </citation>
    <scope>NUCLEOTIDE SEQUENCE [LARGE SCALE GENOMIC DNA]</scope>
    <source>
        <strain evidence="15 16">GDSW-R2A3</strain>
    </source>
</reference>
<dbReference type="Gene3D" id="3.90.700.10">
    <property type="entry name" value="Succinate dehydrogenase/fumarate reductase flavoprotein, catalytic domain"/>
    <property type="match status" value="1"/>
</dbReference>
<dbReference type="InterPro" id="IPR015939">
    <property type="entry name" value="Fum_Rdtase/Succ_DH_flav-like_C"/>
</dbReference>
<evidence type="ECO:0000256" key="7">
    <source>
        <dbReference type="ARBA" id="ARBA00022642"/>
    </source>
</evidence>
<keyword evidence="7 12" id="KW-0662">Pyridine nucleotide biosynthesis</keyword>
<dbReference type="Proteomes" id="UP000215059">
    <property type="component" value="Unassembled WGS sequence"/>
</dbReference>
<comment type="similarity">
    <text evidence="3 12">Belongs to the FAD-dependent oxidoreductase 2 family. NadB subfamily.</text>
</comment>
<feature type="domain" description="FAD-dependent oxidoreductase 2 FAD-binding" evidence="13">
    <location>
        <begin position="7"/>
        <end position="371"/>
    </location>
</feature>
<comment type="catalytic activity">
    <reaction evidence="10">
        <text>L-aspartate + O2 = iminosuccinate + H2O2</text>
        <dbReference type="Rhea" id="RHEA:25876"/>
        <dbReference type="ChEBI" id="CHEBI:15379"/>
        <dbReference type="ChEBI" id="CHEBI:16240"/>
        <dbReference type="ChEBI" id="CHEBI:29991"/>
        <dbReference type="ChEBI" id="CHEBI:77875"/>
        <dbReference type="EC" id="1.4.3.16"/>
    </reaction>
    <physiologicalReaction direction="left-to-right" evidence="10">
        <dbReference type="Rhea" id="RHEA:25877"/>
    </physiologicalReaction>
</comment>
<sequence length="526" mass="57126">MKAVYTDVLIIGSGIAGLVCAEKLSRTLNVRVVTHSKMQSCNSYFAQGGIAASIGSEDSWEEHLADTMEAGAGHCNFHAAHLLLKEGKNIYQYLSEIGVEFDTNEDGSIIFGLEGGHRKKRILHAGGDQTGKFIVNALYKKLQERKVFTYGTAADLIMKDGRCCGAWYKTESGADIAVFAAYTIMCTGGFAGLYDTTTNVRQASGSGIAMAYRAGAALCDLEFVQFHPTLLKQNGKVWGLISEAVRGEGARLIDNTGKLLMEKIHPLKDLAPRDVVAREIQRALEAGKSVFLDISVIADFESRFPSITKMCRAAGIEPGQGMIPAVPGAHFTMGGIITDDRGRSTIEGLYAAGECARTGIHGANRLASNSLLEGAGMAMKISETILQQTALEKMPENHGNAAFPVEFAGNGGCSLPELHVIKEGLSRCAGIVRKEETMAGFADFLERYPSIKPDVNHSLSDLEKINAHVMAWLAVTSALKRCESRGGHYRSDYPHPREEWHFKIIERRIDIDEQTAALREAAGIFY</sequence>
<comment type="pathway">
    <text evidence="2 12">Cofactor biosynthesis; NAD(+) biosynthesis; iminoaspartate from L-aspartate (oxidase route): step 1/1.</text>
</comment>
<dbReference type="NCBIfam" id="TIGR00551">
    <property type="entry name" value="nadB"/>
    <property type="match status" value="1"/>
</dbReference>
<keyword evidence="6 12" id="KW-0285">Flavoprotein</keyword>
<organism evidence="15 16">
    <name type="scientific">Fictibacillus aquaticus</name>
    <dbReference type="NCBI Taxonomy" id="2021314"/>
    <lineage>
        <taxon>Bacteria</taxon>
        <taxon>Bacillati</taxon>
        <taxon>Bacillota</taxon>
        <taxon>Bacilli</taxon>
        <taxon>Bacillales</taxon>
        <taxon>Fictibacillaceae</taxon>
        <taxon>Fictibacillus</taxon>
    </lineage>
</organism>
<evidence type="ECO:0000313" key="15">
    <source>
        <dbReference type="EMBL" id="OYD58054.1"/>
    </source>
</evidence>
<dbReference type="OrthoDB" id="9806724at2"/>
<comment type="caution">
    <text evidence="15">The sequence shown here is derived from an EMBL/GenBank/DDBJ whole genome shotgun (WGS) entry which is preliminary data.</text>
</comment>
<evidence type="ECO:0000256" key="4">
    <source>
        <dbReference type="ARBA" id="ARBA00012173"/>
    </source>
</evidence>
<dbReference type="InterPro" id="IPR003953">
    <property type="entry name" value="FAD-dep_OxRdtase_2_FAD-bd"/>
</dbReference>
<dbReference type="EC" id="1.4.3.16" evidence="4 11"/>
<dbReference type="UniPathway" id="UPA00253">
    <property type="reaction ID" value="UER00326"/>
</dbReference>
<dbReference type="PRINTS" id="PR00368">
    <property type="entry name" value="FADPNR"/>
</dbReference>
<evidence type="ECO:0000313" key="16">
    <source>
        <dbReference type="Proteomes" id="UP000215059"/>
    </source>
</evidence>
<evidence type="ECO:0000256" key="11">
    <source>
        <dbReference type="NCBIfam" id="TIGR00551"/>
    </source>
</evidence>
<dbReference type="InterPro" id="IPR036188">
    <property type="entry name" value="FAD/NAD-bd_sf"/>
</dbReference>
<dbReference type="Pfam" id="PF02910">
    <property type="entry name" value="Succ_DH_flav_C"/>
    <property type="match status" value="1"/>
</dbReference>